<dbReference type="Gene3D" id="1.10.600.10">
    <property type="entry name" value="Farnesyl Diphosphate Synthase"/>
    <property type="match status" value="1"/>
</dbReference>
<feature type="domain" description="Terpene synthase N-terminal" evidence="8">
    <location>
        <begin position="244"/>
        <end position="342"/>
    </location>
</feature>
<dbReference type="Proteomes" id="UP000007752">
    <property type="component" value="Chromosome 12"/>
</dbReference>
<dbReference type="GO" id="GO:0006952">
    <property type="term" value="P:defense response"/>
    <property type="evidence" value="ECO:0007669"/>
    <property type="project" value="UniProtKB-KW"/>
</dbReference>
<evidence type="ECO:0000256" key="3">
    <source>
        <dbReference type="ARBA" id="ARBA00022723"/>
    </source>
</evidence>
<keyword evidence="6" id="KW-0456">Lyase</keyword>
<dbReference type="InterPro" id="IPR008930">
    <property type="entry name" value="Terpenoid_cyclase/PrenylTrfase"/>
</dbReference>
<comment type="cofactor">
    <cofactor evidence="1">
        <name>Mg(2+)</name>
        <dbReference type="ChEBI" id="CHEBI:18420"/>
    </cofactor>
</comment>
<dbReference type="Gene3D" id="1.50.10.160">
    <property type="match status" value="1"/>
</dbReference>
<dbReference type="FunFam" id="1.50.10.160:FF:000002">
    <property type="entry name" value="cis-abienol synthase, chloroplastic"/>
    <property type="match status" value="1"/>
</dbReference>
<evidence type="ECO:0000256" key="7">
    <source>
        <dbReference type="SAM" id="MobiDB-lite"/>
    </source>
</evidence>
<keyword evidence="5" id="KW-0460">Magnesium</keyword>
<name>B9GD82_ORYSJ</name>
<evidence type="ECO:0000259" key="8">
    <source>
        <dbReference type="Pfam" id="PF01397"/>
    </source>
</evidence>
<evidence type="ECO:0000256" key="4">
    <source>
        <dbReference type="ARBA" id="ARBA00022821"/>
    </source>
</evidence>
<feature type="domain" description="Terpene synthase metal-binding" evidence="9">
    <location>
        <begin position="347"/>
        <end position="582"/>
    </location>
</feature>
<accession>B9GD82</accession>
<dbReference type="GO" id="GO:0010333">
    <property type="term" value="F:terpene synthase activity"/>
    <property type="evidence" value="ECO:0007669"/>
    <property type="project" value="InterPro"/>
</dbReference>
<dbReference type="GO" id="GO:0000287">
    <property type="term" value="F:magnesium ion binding"/>
    <property type="evidence" value="ECO:0007669"/>
    <property type="project" value="InterPro"/>
</dbReference>
<dbReference type="InterPro" id="IPR005630">
    <property type="entry name" value="Terpene_synthase_metal-bd"/>
</dbReference>
<dbReference type="InterPro" id="IPR036965">
    <property type="entry name" value="Terpene_synth_N_sf"/>
</dbReference>
<dbReference type="EMBL" id="CM000149">
    <property type="protein sequence ID" value="EEE53239.1"/>
    <property type="molecule type" value="Genomic_DNA"/>
</dbReference>
<organism evidence="10">
    <name type="scientific">Oryza sativa subsp. japonica</name>
    <name type="common">Rice</name>
    <dbReference type="NCBI Taxonomy" id="39947"/>
    <lineage>
        <taxon>Eukaryota</taxon>
        <taxon>Viridiplantae</taxon>
        <taxon>Streptophyta</taxon>
        <taxon>Embryophyta</taxon>
        <taxon>Tracheophyta</taxon>
        <taxon>Spermatophyta</taxon>
        <taxon>Magnoliopsida</taxon>
        <taxon>Liliopsida</taxon>
        <taxon>Poales</taxon>
        <taxon>Poaceae</taxon>
        <taxon>BOP clade</taxon>
        <taxon>Oryzoideae</taxon>
        <taxon>Oryzeae</taxon>
        <taxon>Oryzinae</taxon>
        <taxon>Oryza</taxon>
        <taxon>Oryza sativa</taxon>
    </lineage>
</organism>
<gene>
    <name evidence="10" type="ORF">OsJ_36144</name>
</gene>
<dbReference type="AlphaFoldDB" id="B9GD82"/>
<dbReference type="PANTHER" id="PTHR31739:SF17">
    <property type="entry name" value="ENT-SANDARACOPIMARA-8(14),15-DIENE SYNTHASE, CHLOROPLASTIC"/>
    <property type="match status" value="1"/>
</dbReference>
<dbReference type="PANTHER" id="PTHR31739">
    <property type="entry name" value="ENT-COPALYL DIPHOSPHATE SYNTHASE, CHLOROPLASTIC"/>
    <property type="match status" value="1"/>
</dbReference>
<evidence type="ECO:0000256" key="1">
    <source>
        <dbReference type="ARBA" id="ARBA00001946"/>
    </source>
</evidence>
<dbReference type="InterPro" id="IPR008949">
    <property type="entry name" value="Isoprenoid_synthase_dom_sf"/>
</dbReference>
<keyword evidence="3" id="KW-0479">Metal-binding</keyword>
<dbReference type="FunFam" id="1.10.600.10:FF:000005">
    <property type="entry name" value="Ent-kaur-16-ene synthase, chloroplastic"/>
    <property type="match status" value="1"/>
</dbReference>
<protein>
    <submittedName>
        <fullName evidence="10">Uncharacterized protein</fullName>
    </submittedName>
</protein>
<dbReference type="Pfam" id="PF03936">
    <property type="entry name" value="Terpene_synth_C"/>
    <property type="match status" value="1"/>
</dbReference>
<reference evidence="10" key="2">
    <citation type="submission" date="2008-12" db="EMBL/GenBank/DDBJ databases">
        <title>Improved gene annotation of the rice (Oryza sativa) genomes.</title>
        <authorList>
            <person name="Wang J."/>
            <person name="Li R."/>
            <person name="Fan W."/>
            <person name="Huang Q."/>
            <person name="Zhang J."/>
            <person name="Zhou Y."/>
            <person name="Hu Y."/>
            <person name="Zi S."/>
            <person name="Li J."/>
            <person name="Ni P."/>
            <person name="Zheng H."/>
            <person name="Zhang Y."/>
            <person name="Zhao M."/>
            <person name="Hao Q."/>
            <person name="McDermott J."/>
            <person name="Samudrala R."/>
            <person name="Kristiansen K."/>
            <person name="Wong G.K.-S."/>
        </authorList>
    </citation>
    <scope>NUCLEOTIDE SEQUENCE</scope>
</reference>
<keyword evidence="4" id="KW-0611">Plant defense</keyword>
<sequence length="659" mass="74174">MGQIPRTSPHYYGMLPKQMSKGHPPMVTRAVGGVEKGEVGGNVRSLQVMHSKELQAKIRKQLQRVELSPSLYDTAWVAMVPERSSSQAPCYPQCIEWILQNQHDDGSWGINSSSLSVNKDILLSTLACVVALKKWNAGSYHIKRGLNFVGRNFSVAMDVQNIAPVGFNVTFSGLITLASGMGLQLPVWQTDIDEIFHLRKIELERDSGGTISARKAFMAYVAEGFGSLQDWDQVLISSDEYHKRSWLHNEEEVMLDIPTCAMAFRLLRTHGYDITSDEMAHFSEQSSFDDSIHGYLNDTKTLLELFKTSQIRFSCEDLVLENIGTWSAKLLKQQLLSNKLSTSAQSECRLDELKFARVMPLIVHFSSAATIFAPELADARMVLSQTCMLITVYDDFFDCPEISREEKENYIALIEKWDNHAEIGFCSKNVEIVFYAVYNTYKQIGEKAALKQNRSIMDQLVEDLVSSAKAMMVEADWTATKYIPATMEEYMSNAEVSGAFASFVCPPLYFLGLKLSEEDVKSHEYTQLLKLTNVIGRLQNDSQTYRKEILAGKVNSVLLRALTDSGNTSPESIEAAKEIVNRDAESSMVEMRSLVFSEGGPIPRPCKDRFWEMCKIVFYFYSEDDAYRTPKETMSSARAVILDPLRLIPPPSCPETLSS</sequence>
<dbReference type="GO" id="GO:0016102">
    <property type="term" value="P:diterpenoid biosynthetic process"/>
    <property type="evidence" value="ECO:0007669"/>
    <property type="project" value="UniProtKB-ARBA"/>
</dbReference>
<dbReference type="Gene3D" id="1.50.10.130">
    <property type="entry name" value="Terpene synthase, N-terminal domain"/>
    <property type="match status" value="1"/>
</dbReference>
<comment type="similarity">
    <text evidence="2">Belongs to the terpene synthase family.</text>
</comment>
<evidence type="ECO:0000256" key="5">
    <source>
        <dbReference type="ARBA" id="ARBA00022842"/>
    </source>
</evidence>
<dbReference type="InterPro" id="IPR050148">
    <property type="entry name" value="Terpene_synthase-like"/>
</dbReference>
<feature type="region of interest" description="Disordered" evidence="7">
    <location>
        <begin position="1"/>
        <end position="22"/>
    </location>
</feature>
<proteinExistence type="inferred from homology"/>
<dbReference type="InterPro" id="IPR001906">
    <property type="entry name" value="Terpene_synth_N"/>
</dbReference>
<dbReference type="Pfam" id="PF01397">
    <property type="entry name" value="Terpene_synth"/>
    <property type="match status" value="1"/>
</dbReference>
<evidence type="ECO:0000313" key="10">
    <source>
        <dbReference type="EMBL" id="EEE53239.1"/>
    </source>
</evidence>
<evidence type="ECO:0000259" key="9">
    <source>
        <dbReference type="Pfam" id="PF03936"/>
    </source>
</evidence>
<dbReference type="SUPFAM" id="SSF48576">
    <property type="entry name" value="Terpenoid synthases"/>
    <property type="match status" value="1"/>
</dbReference>
<reference evidence="10" key="1">
    <citation type="journal article" date="2005" name="PLoS Biol.">
        <title>The genomes of Oryza sativa: a history of duplications.</title>
        <authorList>
            <person name="Yu J."/>
            <person name="Wang J."/>
            <person name="Lin W."/>
            <person name="Li S."/>
            <person name="Li H."/>
            <person name="Zhou J."/>
            <person name="Ni P."/>
            <person name="Dong W."/>
            <person name="Hu S."/>
            <person name="Zeng C."/>
            <person name="Zhang J."/>
            <person name="Zhang Y."/>
            <person name="Li R."/>
            <person name="Xu Z."/>
            <person name="Li S."/>
            <person name="Li X."/>
            <person name="Zheng H."/>
            <person name="Cong L."/>
            <person name="Lin L."/>
            <person name="Yin J."/>
            <person name="Geng J."/>
            <person name="Li G."/>
            <person name="Shi J."/>
            <person name="Liu J."/>
            <person name="Lv H."/>
            <person name="Li J."/>
            <person name="Wang J."/>
            <person name="Deng Y."/>
            <person name="Ran L."/>
            <person name="Shi X."/>
            <person name="Wang X."/>
            <person name="Wu Q."/>
            <person name="Li C."/>
            <person name="Ren X."/>
            <person name="Wang J."/>
            <person name="Wang X."/>
            <person name="Li D."/>
            <person name="Liu D."/>
            <person name="Zhang X."/>
            <person name="Ji Z."/>
            <person name="Zhao W."/>
            <person name="Sun Y."/>
            <person name="Zhang Z."/>
            <person name="Bao J."/>
            <person name="Han Y."/>
            <person name="Dong L."/>
            <person name="Ji J."/>
            <person name="Chen P."/>
            <person name="Wu S."/>
            <person name="Liu J."/>
            <person name="Xiao Y."/>
            <person name="Bu D."/>
            <person name="Tan J."/>
            <person name="Yang L."/>
            <person name="Ye C."/>
            <person name="Zhang J."/>
            <person name="Xu J."/>
            <person name="Zhou Y."/>
            <person name="Yu Y."/>
            <person name="Zhang B."/>
            <person name="Zhuang S."/>
            <person name="Wei H."/>
            <person name="Liu B."/>
            <person name="Lei M."/>
            <person name="Yu H."/>
            <person name="Li Y."/>
            <person name="Xu H."/>
            <person name="Wei S."/>
            <person name="He X."/>
            <person name="Fang L."/>
            <person name="Zhang Z."/>
            <person name="Zhang Y."/>
            <person name="Huang X."/>
            <person name="Su Z."/>
            <person name="Tong W."/>
            <person name="Li J."/>
            <person name="Tong Z."/>
            <person name="Li S."/>
            <person name="Ye J."/>
            <person name="Wang L."/>
            <person name="Fang L."/>
            <person name="Lei T."/>
            <person name="Chen C."/>
            <person name="Chen H."/>
            <person name="Xu Z."/>
            <person name="Li H."/>
            <person name="Huang H."/>
            <person name="Zhang F."/>
            <person name="Xu H."/>
            <person name="Li N."/>
            <person name="Zhao C."/>
            <person name="Li S."/>
            <person name="Dong L."/>
            <person name="Huang Y."/>
            <person name="Li L."/>
            <person name="Xi Y."/>
            <person name="Qi Q."/>
            <person name="Li W."/>
            <person name="Zhang B."/>
            <person name="Hu W."/>
            <person name="Zhang Y."/>
            <person name="Tian X."/>
            <person name="Jiao Y."/>
            <person name="Liang X."/>
            <person name="Jin J."/>
            <person name="Gao L."/>
            <person name="Zheng W."/>
            <person name="Hao B."/>
            <person name="Liu S."/>
            <person name="Wang W."/>
            <person name="Yuan L."/>
            <person name="Cao M."/>
            <person name="McDermott J."/>
            <person name="Samudrala R."/>
            <person name="Wang J."/>
            <person name="Wong G.K."/>
            <person name="Yang H."/>
        </authorList>
    </citation>
    <scope>NUCLEOTIDE SEQUENCE [LARGE SCALE GENOMIC DNA]</scope>
</reference>
<evidence type="ECO:0000256" key="6">
    <source>
        <dbReference type="ARBA" id="ARBA00023239"/>
    </source>
</evidence>
<dbReference type="SUPFAM" id="SSF48239">
    <property type="entry name" value="Terpenoid cyclases/Protein prenyltransferases"/>
    <property type="match status" value="2"/>
</dbReference>
<evidence type="ECO:0000256" key="2">
    <source>
        <dbReference type="ARBA" id="ARBA00006333"/>
    </source>
</evidence>